<name>A0A3F3QHC9_9EURO</name>
<feature type="region of interest" description="Disordered" evidence="1">
    <location>
        <begin position="1"/>
        <end position="75"/>
    </location>
</feature>
<organism evidence="2 3">
    <name type="scientific">Aspergillus welwitschiae</name>
    <dbReference type="NCBI Taxonomy" id="1341132"/>
    <lineage>
        <taxon>Eukaryota</taxon>
        <taxon>Fungi</taxon>
        <taxon>Dikarya</taxon>
        <taxon>Ascomycota</taxon>
        <taxon>Pezizomycotina</taxon>
        <taxon>Eurotiomycetes</taxon>
        <taxon>Eurotiomycetidae</taxon>
        <taxon>Eurotiales</taxon>
        <taxon>Aspergillaceae</taxon>
        <taxon>Aspergillus</taxon>
        <taxon>Aspergillus subgen. Circumdati</taxon>
    </lineage>
</organism>
<dbReference type="RefSeq" id="XP_026631374.1">
    <property type="nucleotide sequence ID" value="XM_026775764.1"/>
</dbReference>
<dbReference type="EMBL" id="KZ852033">
    <property type="protein sequence ID" value="RDH38352.1"/>
    <property type="molecule type" value="Genomic_DNA"/>
</dbReference>
<keyword evidence="3" id="KW-1185">Reference proteome</keyword>
<sequence>MIIIPHPSLLHQNHPSSQPPPFPHKHQIKYEPCNKQTSVKFKSPTEPTDRTRTPGESNAYDKNPTYRIKPLQTHY</sequence>
<proteinExistence type="predicted"/>
<dbReference type="AlphaFoldDB" id="A0A3F3QHC9"/>
<evidence type="ECO:0000313" key="3">
    <source>
        <dbReference type="Proteomes" id="UP000253729"/>
    </source>
</evidence>
<accession>A0A3F3QHC9</accession>
<protein>
    <submittedName>
        <fullName evidence="2">Uncharacterized protein</fullName>
    </submittedName>
</protein>
<dbReference type="GeneID" id="38144120"/>
<dbReference type="Proteomes" id="UP000253729">
    <property type="component" value="Unassembled WGS sequence"/>
</dbReference>
<gene>
    <name evidence="2" type="ORF">BDQ94DRAFT_43500</name>
</gene>
<reference evidence="2 3" key="1">
    <citation type="submission" date="2018-07" db="EMBL/GenBank/DDBJ databases">
        <title>The genomes of Aspergillus section Nigri reveals drivers in fungal speciation.</title>
        <authorList>
            <consortium name="DOE Joint Genome Institute"/>
            <person name="Vesth T.C."/>
            <person name="Nybo J."/>
            <person name="Theobald S."/>
            <person name="Brandl J."/>
            <person name="Frisvad J.C."/>
            <person name="Nielsen K.F."/>
            <person name="Lyhne E.K."/>
            <person name="Kogle M.E."/>
            <person name="Kuo A."/>
            <person name="Riley R."/>
            <person name="Clum A."/>
            <person name="Nolan M."/>
            <person name="Lipzen A."/>
            <person name="Salamov A."/>
            <person name="Henrissat B."/>
            <person name="Wiebenga A."/>
            <person name="De vries R.P."/>
            <person name="Grigoriev I.V."/>
            <person name="Mortensen U.H."/>
            <person name="Andersen M.R."/>
            <person name="Baker S.E."/>
        </authorList>
    </citation>
    <scope>NUCLEOTIDE SEQUENCE [LARGE SCALE GENOMIC DNA]</scope>
    <source>
        <strain evidence="2 3">CBS 139.54b</strain>
    </source>
</reference>
<evidence type="ECO:0000313" key="2">
    <source>
        <dbReference type="EMBL" id="RDH38352.1"/>
    </source>
</evidence>
<evidence type="ECO:0000256" key="1">
    <source>
        <dbReference type="SAM" id="MobiDB-lite"/>
    </source>
</evidence>